<accession>A0A915HUT8</accession>
<dbReference type="PRINTS" id="PR00098">
    <property type="entry name" value="CPSASE"/>
</dbReference>
<keyword evidence="7" id="KW-0479">Metal-binding</keyword>
<dbReference type="CDD" id="cd01423">
    <property type="entry name" value="MGS_CPS_I_III"/>
    <property type="match status" value="1"/>
</dbReference>
<evidence type="ECO:0000313" key="29">
    <source>
        <dbReference type="WBParaSite" id="nRc.2.0.1.t05545-RA"/>
    </source>
</evidence>
<evidence type="ECO:0000256" key="14">
    <source>
        <dbReference type="ARBA" id="ARBA00022975"/>
    </source>
</evidence>
<dbReference type="Pfam" id="PF12890">
    <property type="entry name" value="DHOase"/>
    <property type="match status" value="1"/>
</dbReference>
<evidence type="ECO:0000256" key="20">
    <source>
        <dbReference type="ARBA" id="ARBA00047359"/>
    </source>
</evidence>
<dbReference type="SUPFAM" id="SSF48108">
    <property type="entry name" value="Carbamoyl phosphate synthetase, large subunit connection domain"/>
    <property type="match status" value="1"/>
</dbReference>
<sequence length="1850" mass="206211">ALKALREENVRTILINPNVATVQTSKGFADEIYFLPIMPEFVEQVIKSELPDGILLTFGGQTALNCGVELYKNGIFEKYGVEVLGTPVQTIEWTEDRKLFAEKLAEIGKPVAPCRSAETVEEVLVAGKELGYPVLIRSAFALGGLGSGFAHNDDELKQLAKQAFTTTRQVFVDKSLQGWKEIEYEVVRDAYDNCITVCNMENVDPLGIHTGESVVVAPSQTLSNEEYNMLRSAAIEIIRHLGVIGECNVQYALNPQSLQYYVIEVNARLSRSSALASKATGYPLAYVAAKIMLNQPLDVLRNSATNGRTTACFEPSLDYCVVKVPRWDLSKFLNVSRKIGSSMKSVGEAMGIGRCFEEAFQKALRMVDERAVGFTSAQNVNDIDEKELTVPHDRRMFSIATALKLGYSVEKLNKLTKIDPWFLNCMERIVSMEVEIEGELKDMSNISKILSSDKQEKIEDVKKILLHAKQLGFSDKHIAQCIGSSDIRSLRKFLGVTPFVKRIDTVAAEWPAGTNYFYLTYNGDEHDTDFAADTPPTEGKALQAMVLGSGVYRIGSSVEFDCCSVGCVRELKRLGYDTIMINCNPETVSTDYDICDRLYFEEVSFEAVMDIHELERPEGVVLCMGGQLPNNIAVALDRNTVKIFGTSPEQIDTAENRYKFSRMLDDLNSKKPQSERVHQPRWRELTNFKEAKEFCAEVGYPCLVRPSYVLSGAAMNVAHDDTDLESYLEQASVVSKDYPVVISKFILEAKEIDVDVVAADGRIVCLAICEHVENAGIHSGDATMVTPPQDLTQKTTDEILRIVRKIAKALRVTGPFNIQLIAKDDILYVIECNLRVSRSFPFISKALNYDFVAAATKVLVGEKVEPKEVYRGFDNKIAVKAAQFSFSRLPGAEVILRVEMSSTGEVACFGLSRVEAYFKALLSTGFRIPEKNIFLSIGSPKQKEEMLSSIRHLRALGFTLSASPGTADYYRQNNVEISSVEWPIEEGGPLITTNGQSNKSRSIVNDLINKDIDLVINLPMRNVGVFKVSTIVTNGYKTRRMVVECGIPLITDIKCAKLLVEALVKFERKLPPVNLQIDRLSGRNIVRLPGLIDVHVHVREPGGEHKETWKTCTQAALSGGITMILAMPNTQPSLVDRKTYELVDNLAKNQSFCDYGLYLGATSTNFDQLPTIARKSVGLKMYLNETYSTLKLDSVLSWCEHFKHWPAQLPIVCHAEGATLAAVLGLVGIYKRPIHFCHVSTKEENINFLLSQITLVAEAKKCGLPVTCEVAPHHLFLTRENFPLDSKLSGVRPALGTEIDRSALWENLDSIDCFATDHAPHLLEEKLSEKSPPGFPGLETMLPLLLTAVKDGKLTMEDVVKRLHHNPRRIFKLPEQSNTYVEVDLDEKYNIPQNTPFCKSKWTPFAGLEVFGRVRRVVLRGEEVYIDGKFPLSPGYGKNVKYLAETLSYTTTASLIEPATILTNGHGLEIGQVTPVPLPDYQMNGDAYDKDSTIGLSRPLSRTALTCTPTLKARSRTTSSVFIPEDITLHGHLITKYNHQLTGCSILQASQMNRDTLHYIFHIAEIFRHCVKAKKSLNNILLDHTMVSLFYEVSTRTAKSFEAAMKKLGGSVIEVDSQTSSVQKGETLEDTVKILSTYGDIVVLRHPEPGAAKRASIACKRPIINAGDGTGEHPTQAMLDIFTIRDEIGTVNGLTITLVGDLKHGRTVHSLARMLACYRVTLRYVSPKGLEMPDHVVKELNELGVLDFKQEYFDNLEDALPETDVLYMTRIQKERFHDLNYYNQCCDKFVVTPRLMQFAKSNKMIVLHPLPRVNEISPEFDSDPRAAYFRQAENGLYVRMAILAIVAGKL</sequence>
<dbReference type="FunFam" id="3.30.470.20:FF:000001">
    <property type="entry name" value="Carbamoyl-phosphate synthase large chain"/>
    <property type="match status" value="1"/>
</dbReference>
<dbReference type="InterPro" id="IPR006131">
    <property type="entry name" value="Asp_carbamoyltransf_Asp/Orn-bd"/>
</dbReference>
<dbReference type="Pfam" id="PF00185">
    <property type="entry name" value="OTCace"/>
    <property type="match status" value="1"/>
</dbReference>
<dbReference type="PROSITE" id="PS00097">
    <property type="entry name" value="CARBAMOYLTRANSFERASE"/>
    <property type="match status" value="1"/>
</dbReference>
<dbReference type="InterPro" id="IPR011761">
    <property type="entry name" value="ATP-grasp"/>
</dbReference>
<comment type="pathway">
    <text evidence="3">Pyrimidine metabolism; UMP biosynthesis via de novo pathway; (S)-dihydroorotate from bicarbonate: step 2/3.</text>
</comment>
<dbReference type="InterPro" id="IPR024403">
    <property type="entry name" value="DHOase_cat"/>
</dbReference>
<evidence type="ECO:0000256" key="1">
    <source>
        <dbReference type="ARBA" id="ARBA00001947"/>
    </source>
</evidence>
<dbReference type="CDD" id="cd01316">
    <property type="entry name" value="CAD_DHOase"/>
    <property type="match status" value="1"/>
</dbReference>
<comment type="catalytic activity">
    <reaction evidence="20">
        <text>hydrogencarbonate + NH4(+) + 2 ATP = carbamoyl phosphate + 2 ADP + phosphate + 2 H(+)</text>
        <dbReference type="Rhea" id="RHEA:18029"/>
        <dbReference type="ChEBI" id="CHEBI:15378"/>
        <dbReference type="ChEBI" id="CHEBI:17544"/>
        <dbReference type="ChEBI" id="CHEBI:28938"/>
        <dbReference type="ChEBI" id="CHEBI:30616"/>
        <dbReference type="ChEBI" id="CHEBI:43474"/>
        <dbReference type="ChEBI" id="CHEBI:58228"/>
        <dbReference type="ChEBI" id="CHEBI:456216"/>
        <dbReference type="EC" id="6.3.4.16"/>
    </reaction>
</comment>
<dbReference type="PROSITE" id="PS50975">
    <property type="entry name" value="ATP_GRASP"/>
    <property type="match status" value="2"/>
</dbReference>
<evidence type="ECO:0000256" key="18">
    <source>
        <dbReference type="ARBA" id="ARBA00043984"/>
    </source>
</evidence>
<evidence type="ECO:0000256" key="13">
    <source>
        <dbReference type="ARBA" id="ARBA00022962"/>
    </source>
</evidence>
<dbReference type="Gene3D" id="1.10.1030.10">
    <property type="entry name" value="Carbamoyl-phosphate synthetase, large subunit oligomerisation domain"/>
    <property type="match status" value="1"/>
</dbReference>
<evidence type="ECO:0000256" key="7">
    <source>
        <dbReference type="ARBA" id="ARBA00022723"/>
    </source>
</evidence>
<dbReference type="Pfam" id="PF02142">
    <property type="entry name" value="MGS"/>
    <property type="match status" value="1"/>
</dbReference>
<evidence type="ECO:0000256" key="9">
    <source>
        <dbReference type="ARBA" id="ARBA00022741"/>
    </source>
</evidence>
<dbReference type="InterPro" id="IPR016185">
    <property type="entry name" value="PreATP-grasp_dom_sf"/>
</dbReference>
<dbReference type="InterPro" id="IPR006130">
    <property type="entry name" value="Asp/Orn_carbamoylTrfase"/>
</dbReference>
<dbReference type="SUPFAM" id="SSF51556">
    <property type="entry name" value="Metallo-dependent hydrolases"/>
    <property type="match status" value="1"/>
</dbReference>
<proteinExistence type="inferred from homology"/>
<dbReference type="FunFam" id="3.20.20.140:FF:000036">
    <property type="entry name" value="Carbamoyl-phosphate synthase large chain"/>
    <property type="match status" value="1"/>
</dbReference>
<evidence type="ECO:0000256" key="3">
    <source>
        <dbReference type="ARBA" id="ARBA00004852"/>
    </source>
</evidence>
<dbReference type="SUPFAM" id="SSF56059">
    <property type="entry name" value="Glutathione synthetase ATP-binding domain-like"/>
    <property type="match status" value="2"/>
</dbReference>
<evidence type="ECO:0000256" key="11">
    <source>
        <dbReference type="ARBA" id="ARBA00022833"/>
    </source>
</evidence>
<dbReference type="Gene3D" id="3.40.50.1370">
    <property type="entry name" value="Aspartate/ornithine carbamoyltransferase"/>
    <property type="match status" value="2"/>
</dbReference>
<evidence type="ECO:0000256" key="16">
    <source>
        <dbReference type="ARBA" id="ARBA00043968"/>
    </source>
</evidence>
<dbReference type="GO" id="GO:0004087">
    <property type="term" value="F:carbamoyl-phosphate synthase (ammonia) activity"/>
    <property type="evidence" value="ECO:0007669"/>
    <property type="project" value="UniProtKB-EC"/>
</dbReference>
<dbReference type="InterPro" id="IPR036914">
    <property type="entry name" value="MGS-like_dom_sf"/>
</dbReference>
<evidence type="ECO:0000256" key="2">
    <source>
        <dbReference type="ARBA" id="ARBA00004812"/>
    </source>
</evidence>
<dbReference type="InterPro" id="IPR013815">
    <property type="entry name" value="ATP_grasp_subdomain_1"/>
</dbReference>
<evidence type="ECO:0000256" key="12">
    <source>
        <dbReference type="ARBA" id="ARBA00022840"/>
    </source>
</evidence>
<dbReference type="GO" id="GO:0046872">
    <property type="term" value="F:metal ion binding"/>
    <property type="evidence" value="ECO:0007669"/>
    <property type="project" value="UniProtKB-KW"/>
</dbReference>
<dbReference type="HAMAP" id="MF_00001">
    <property type="entry name" value="Asp_carb_tr"/>
    <property type="match status" value="1"/>
</dbReference>
<dbReference type="InterPro" id="IPR005483">
    <property type="entry name" value="CPSase_dom"/>
</dbReference>
<dbReference type="FunFam" id="3.40.50.20:FF:000001">
    <property type="entry name" value="Carbamoyl-phosphate synthase large chain"/>
    <property type="match status" value="1"/>
</dbReference>
<keyword evidence="14" id="KW-0665">Pyrimidine biosynthesis</keyword>
<dbReference type="InterPro" id="IPR058047">
    <property type="entry name" value="CPSase_preATP-grasp"/>
</dbReference>
<dbReference type="InterPro" id="IPR005479">
    <property type="entry name" value="CPAse_ATP-bd"/>
</dbReference>
<keyword evidence="10" id="KW-0378">Hydrolase</keyword>
<dbReference type="InterPro" id="IPR011607">
    <property type="entry name" value="MGS-like_dom"/>
</dbReference>
<keyword evidence="28" id="KW-1185">Reference proteome</keyword>
<dbReference type="SMART" id="SM01096">
    <property type="entry name" value="CPSase_L_D3"/>
    <property type="match status" value="1"/>
</dbReference>
<dbReference type="Gene3D" id="3.40.50.1380">
    <property type="entry name" value="Methylglyoxal synthase-like domain"/>
    <property type="match status" value="1"/>
</dbReference>
<dbReference type="Pfam" id="PF02787">
    <property type="entry name" value="CPSase_L_D3"/>
    <property type="match status" value="1"/>
</dbReference>
<dbReference type="NCBIfam" id="TIGR01369">
    <property type="entry name" value="CPSaseII_lrg"/>
    <property type="match status" value="1"/>
</dbReference>
<dbReference type="FunFam" id="3.40.50.20:FF:000002">
    <property type="entry name" value="Carbamoyl-phosphate synthase large chain"/>
    <property type="match status" value="1"/>
</dbReference>
<dbReference type="PROSITE" id="PS00482">
    <property type="entry name" value="DIHYDROOROTASE_1"/>
    <property type="match status" value="1"/>
</dbReference>
<dbReference type="NCBIfam" id="NF002032">
    <property type="entry name" value="PRK00856.1"/>
    <property type="match status" value="1"/>
</dbReference>
<dbReference type="Pfam" id="PF25596">
    <property type="entry name" value="CPSase_L_D1"/>
    <property type="match status" value="2"/>
</dbReference>
<evidence type="ECO:0000256" key="24">
    <source>
        <dbReference type="ARBA" id="ARBA00049534"/>
    </source>
</evidence>
<dbReference type="Gene3D" id="3.40.50.20">
    <property type="match status" value="2"/>
</dbReference>
<feature type="domain" description="ATP-grasp" evidence="26">
    <location>
        <begin position="101"/>
        <end position="293"/>
    </location>
</feature>
<dbReference type="NCBIfam" id="TIGR00670">
    <property type="entry name" value="asp_carb_tr"/>
    <property type="match status" value="1"/>
</dbReference>
<dbReference type="FunFam" id="3.30.1490.20:FF:000001">
    <property type="entry name" value="Carbamoyl-phosphate synthase large chain"/>
    <property type="match status" value="1"/>
</dbReference>
<keyword evidence="6" id="KW-0808">Transferase</keyword>
<comment type="similarity">
    <text evidence="18">In the N-terminal section; belongs to the CarA family.</text>
</comment>
<evidence type="ECO:0000256" key="15">
    <source>
        <dbReference type="ARBA" id="ARBA00023268"/>
    </source>
</evidence>
<dbReference type="Pfam" id="PF02729">
    <property type="entry name" value="OTCace_N"/>
    <property type="match status" value="1"/>
</dbReference>
<keyword evidence="5" id="KW-0436">Ligase</keyword>
<organism evidence="28 29">
    <name type="scientific">Romanomermis culicivorax</name>
    <name type="common">Nematode worm</name>
    <dbReference type="NCBI Taxonomy" id="13658"/>
    <lineage>
        <taxon>Eukaryota</taxon>
        <taxon>Metazoa</taxon>
        <taxon>Ecdysozoa</taxon>
        <taxon>Nematoda</taxon>
        <taxon>Enoplea</taxon>
        <taxon>Dorylaimia</taxon>
        <taxon>Mermithida</taxon>
        <taxon>Mermithoidea</taxon>
        <taxon>Mermithidae</taxon>
        <taxon>Romanomermis</taxon>
    </lineage>
</organism>
<evidence type="ECO:0000256" key="21">
    <source>
        <dbReference type="ARBA" id="ARBA00048492"/>
    </source>
</evidence>
<dbReference type="PROSITE" id="PS51855">
    <property type="entry name" value="MGS"/>
    <property type="match status" value="1"/>
</dbReference>
<protein>
    <submittedName>
        <fullName evidence="29">CAD protein</fullName>
    </submittedName>
</protein>
<dbReference type="Gene3D" id="3.30.1490.20">
    <property type="entry name" value="ATP-grasp fold, A domain"/>
    <property type="match status" value="1"/>
</dbReference>
<dbReference type="GO" id="GO:0005524">
    <property type="term" value="F:ATP binding"/>
    <property type="evidence" value="ECO:0007669"/>
    <property type="project" value="UniProtKB-UniRule"/>
</dbReference>
<evidence type="ECO:0000256" key="5">
    <source>
        <dbReference type="ARBA" id="ARBA00022598"/>
    </source>
</evidence>
<dbReference type="NCBIfam" id="NF003671">
    <property type="entry name" value="PRK05294.1"/>
    <property type="match status" value="1"/>
</dbReference>
<comment type="catalytic activity">
    <reaction evidence="22">
        <text>hydrogencarbonate + L-glutamine + 2 ATP + H2O = carbamoyl phosphate + L-glutamate + 2 ADP + phosphate + 2 H(+)</text>
        <dbReference type="Rhea" id="RHEA:18633"/>
        <dbReference type="ChEBI" id="CHEBI:15377"/>
        <dbReference type="ChEBI" id="CHEBI:15378"/>
        <dbReference type="ChEBI" id="CHEBI:17544"/>
        <dbReference type="ChEBI" id="CHEBI:29985"/>
        <dbReference type="ChEBI" id="CHEBI:30616"/>
        <dbReference type="ChEBI" id="CHEBI:43474"/>
        <dbReference type="ChEBI" id="CHEBI:58228"/>
        <dbReference type="ChEBI" id="CHEBI:58359"/>
        <dbReference type="ChEBI" id="CHEBI:456216"/>
        <dbReference type="EC" id="6.3.5.5"/>
    </reaction>
</comment>
<reference evidence="29" key="1">
    <citation type="submission" date="2022-11" db="UniProtKB">
        <authorList>
            <consortium name="WormBaseParasite"/>
        </authorList>
    </citation>
    <scope>IDENTIFICATION</scope>
</reference>
<evidence type="ECO:0000256" key="17">
    <source>
        <dbReference type="ARBA" id="ARBA00043979"/>
    </source>
</evidence>
<dbReference type="PANTHER" id="PTHR11405">
    <property type="entry name" value="CARBAMOYLTRANSFERASE FAMILY MEMBER"/>
    <property type="match status" value="1"/>
</dbReference>
<dbReference type="PROSITE" id="PS00866">
    <property type="entry name" value="CPSASE_1"/>
    <property type="match status" value="2"/>
</dbReference>
<dbReference type="PROSITE" id="PS00867">
    <property type="entry name" value="CPSASE_2"/>
    <property type="match status" value="2"/>
</dbReference>
<evidence type="ECO:0000259" key="26">
    <source>
        <dbReference type="PROSITE" id="PS50975"/>
    </source>
</evidence>
<dbReference type="InterPro" id="IPR002195">
    <property type="entry name" value="Dihydroorotase_CS"/>
</dbReference>
<evidence type="ECO:0000256" key="22">
    <source>
        <dbReference type="ARBA" id="ARBA00048816"/>
    </source>
</evidence>
<dbReference type="PROSITE" id="PS00483">
    <property type="entry name" value="DIHYDROOROTASE_2"/>
    <property type="match status" value="1"/>
</dbReference>
<keyword evidence="8" id="KW-0677">Repeat</keyword>
<dbReference type="PANTHER" id="PTHR11405:SF5">
    <property type="entry name" value="CAD PROTEIN"/>
    <property type="match status" value="1"/>
</dbReference>
<evidence type="ECO:0000256" key="6">
    <source>
        <dbReference type="ARBA" id="ARBA00022679"/>
    </source>
</evidence>
<evidence type="ECO:0000313" key="28">
    <source>
        <dbReference type="Proteomes" id="UP000887565"/>
    </source>
</evidence>
<dbReference type="SUPFAM" id="SSF52335">
    <property type="entry name" value="Methylglyoxal synthase-like"/>
    <property type="match status" value="1"/>
</dbReference>
<evidence type="ECO:0000256" key="23">
    <source>
        <dbReference type="ARBA" id="ARBA00048859"/>
    </source>
</evidence>
<dbReference type="GO" id="GO:0006541">
    <property type="term" value="P:glutamine metabolic process"/>
    <property type="evidence" value="ECO:0007669"/>
    <property type="project" value="TreeGrafter"/>
</dbReference>
<dbReference type="PRINTS" id="PR00100">
    <property type="entry name" value="AOTCASE"/>
</dbReference>
<evidence type="ECO:0000256" key="10">
    <source>
        <dbReference type="ARBA" id="ARBA00022801"/>
    </source>
</evidence>
<dbReference type="FunFam" id="3.40.50.1380:FF:000005">
    <property type="entry name" value="CAD protein-like isoform X1"/>
    <property type="match status" value="1"/>
</dbReference>
<comment type="catalytic activity">
    <reaction evidence="24">
        <text>L-glutamine + H2O = L-glutamate + NH4(+)</text>
        <dbReference type="Rhea" id="RHEA:15889"/>
        <dbReference type="ChEBI" id="CHEBI:15377"/>
        <dbReference type="ChEBI" id="CHEBI:28938"/>
        <dbReference type="ChEBI" id="CHEBI:29985"/>
        <dbReference type="ChEBI" id="CHEBI:58359"/>
        <dbReference type="EC" id="3.5.1.2"/>
    </reaction>
</comment>
<dbReference type="Gene3D" id="3.30.470.20">
    <property type="entry name" value="ATP-grasp fold, B domain"/>
    <property type="match status" value="2"/>
</dbReference>
<dbReference type="InterPro" id="IPR006275">
    <property type="entry name" value="CPSase_lsu"/>
</dbReference>
<dbReference type="WBParaSite" id="nRc.2.0.1.t05545-RA">
    <property type="protein sequence ID" value="nRc.2.0.1.t05545-RA"/>
    <property type="gene ID" value="nRc.2.0.1.g05545"/>
</dbReference>
<dbReference type="GO" id="GO:0006228">
    <property type="term" value="P:UTP biosynthetic process"/>
    <property type="evidence" value="ECO:0007669"/>
    <property type="project" value="TreeGrafter"/>
</dbReference>
<keyword evidence="15" id="KW-0511">Multifunctional enzyme</keyword>
<dbReference type="GO" id="GO:0005829">
    <property type="term" value="C:cytosol"/>
    <property type="evidence" value="ECO:0007669"/>
    <property type="project" value="TreeGrafter"/>
</dbReference>
<evidence type="ECO:0000256" key="4">
    <source>
        <dbReference type="ARBA" id="ARBA00004880"/>
    </source>
</evidence>
<dbReference type="SMART" id="SM00851">
    <property type="entry name" value="MGS"/>
    <property type="match status" value="1"/>
</dbReference>
<comment type="similarity">
    <text evidence="16">In the 3rd section; belongs to the metallo-dependent hydrolases superfamily. DHOase family. CAD subfamily.</text>
</comment>
<dbReference type="GO" id="GO:0004088">
    <property type="term" value="F:carbamoyl-phosphate synthase (glutamine-hydrolyzing) activity"/>
    <property type="evidence" value="ECO:0007669"/>
    <property type="project" value="UniProtKB-EC"/>
</dbReference>
<evidence type="ECO:0000256" key="19">
    <source>
        <dbReference type="ARBA" id="ARBA00043998"/>
    </source>
</evidence>
<dbReference type="Gene3D" id="3.20.20.140">
    <property type="entry name" value="Metal-dependent hydrolases"/>
    <property type="match status" value="1"/>
</dbReference>
<dbReference type="GO" id="GO:0019240">
    <property type="term" value="P:citrulline biosynthetic process"/>
    <property type="evidence" value="ECO:0007669"/>
    <property type="project" value="TreeGrafter"/>
</dbReference>
<name>A0A915HUT8_ROMCU</name>
<comment type="pathway">
    <text evidence="4">Pyrimidine metabolism; UMP biosynthesis via de novo pathway; (S)-dihydroorotate from bicarbonate: step 3/3.</text>
</comment>
<comment type="catalytic activity">
    <reaction evidence="21">
        <text>(S)-dihydroorotate + H2O = N-carbamoyl-L-aspartate + H(+)</text>
        <dbReference type="Rhea" id="RHEA:24296"/>
        <dbReference type="ChEBI" id="CHEBI:15377"/>
        <dbReference type="ChEBI" id="CHEBI:15378"/>
        <dbReference type="ChEBI" id="CHEBI:30864"/>
        <dbReference type="ChEBI" id="CHEBI:32814"/>
        <dbReference type="EC" id="3.5.2.3"/>
    </reaction>
</comment>
<dbReference type="PRINTS" id="PR00101">
    <property type="entry name" value="ATCASE"/>
</dbReference>
<feature type="domain" description="MGS-like" evidence="27">
    <location>
        <begin position="926"/>
        <end position="1086"/>
    </location>
</feature>
<keyword evidence="11" id="KW-0862">Zinc</keyword>
<keyword evidence="13" id="KW-0315">Glutamine amidotransferase</keyword>
<dbReference type="SUPFAM" id="SSF53671">
    <property type="entry name" value="Aspartate/ornithine carbamoyltransferase"/>
    <property type="match status" value="1"/>
</dbReference>
<dbReference type="OMA" id="WSPFNGK"/>
<dbReference type="InterPro" id="IPR005480">
    <property type="entry name" value="CPSase_lsu_oligo"/>
</dbReference>
<dbReference type="InterPro" id="IPR036897">
    <property type="entry name" value="CarbamoylP_synth_lsu_oligo_sf"/>
</dbReference>
<comment type="similarity">
    <text evidence="19">In the 2nd section; belongs to the CarB family.</text>
</comment>
<comment type="pathway">
    <text evidence="2">Pyrimidine metabolism; UMP biosynthesis via de novo pathway; (S)-dihydroorotate from bicarbonate: step 1/3.</text>
</comment>
<dbReference type="NCBIfam" id="NF009455">
    <property type="entry name" value="PRK12815.1"/>
    <property type="match status" value="1"/>
</dbReference>
<dbReference type="GO" id="GO:0016597">
    <property type="term" value="F:amino acid binding"/>
    <property type="evidence" value="ECO:0007669"/>
    <property type="project" value="InterPro"/>
</dbReference>
<dbReference type="InterPro" id="IPR036901">
    <property type="entry name" value="Asp/Orn_carbamoylTrfase_sf"/>
</dbReference>
<feature type="domain" description="ATP-grasp" evidence="26">
    <location>
        <begin position="669"/>
        <end position="860"/>
    </location>
</feature>
<keyword evidence="12 25" id="KW-0067">ATP-binding</keyword>
<comment type="cofactor">
    <cofactor evidence="1">
        <name>Zn(2+)</name>
        <dbReference type="ChEBI" id="CHEBI:29105"/>
    </cofactor>
</comment>
<comment type="similarity">
    <text evidence="17">In the C-terminal section; belongs to the aspartate/ornithine carbamoyltransferase superfamily. ATCase family.</text>
</comment>
<dbReference type="InterPro" id="IPR002082">
    <property type="entry name" value="Asp_carbamoyltransf"/>
</dbReference>
<dbReference type="Pfam" id="PF02786">
    <property type="entry name" value="CPSase_L_D2"/>
    <property type="match status" value="2"/>
</dbReference>
<keyword evidence="9 25" id="KW-0547">Nucleotide-binding</keyword>
<evidence type="ECO:0000256" key="8">
    <source>
        <dbReference type="ARBA" id="ARBA00022737"/>
    </source>
</evidence>
<dbReference type="SUPFAM" id="SSF52440">
    <property type="entry name" value="PreATP-grasp domain"/>
    <property type="match status" value="2"/>
</dbReference>
<comment type="catalytic activity">
    <reaction evidence="23">
        <text>carbamoyl phosphate + L-aspartate = N-carbamoyl-L-aspartate + phosphate + H(+)</text>
        <dbReference type="Rhea" id="RHEA:20013"/>
        <dbReference type="ChEBI" id="CHEBI:15378"/>
        <dbReference type="ChEBI" id="CHEBI:29991"/>
        <dbReference type="ChEBI" id="CHEBI:32814"/>
        <dbReference type="ChEBI" id="CHEBI:43474"/>
        <dbReference type="ChEBI" id="CHEBI:58228"/>
        <dbReference type="EC" id="2.1.3.2"/>
    </reaction>
</comment>
<dbReference type="GO" id="GO:0006207">
    <property type="term" value="P:'de novo' pyrimidine nucleobase biosynthetic process"/>
    <property type="evidence" value="ECO:0007669"/>
    <property type="project" value="InterPro"/>
</dbReference>
<dbReference type="InterPro" id="IPR032466">
    <property type="entry name" value="Metal_Hydrolase"/>
</dbReference>
<dbReference type="FunFam" id="3.30.470.20:FF:000051">
    <property type="entry name" value="Carbamoyl phosphate synthetase II"/>
    <property type="match status" value="1"/>
</dbReference>
<dbReference type="GO" id="GO:0004151">
    <property type="term" value="F:dihydroorotase activity"/>
    <property type="evidence" value="ECO:0007669"/>
    <property type="project" value="UniProtKB-EC"/>
</dbReference>
<dbReference type="FunFam" id="3.40.50.1370:FF:000002">
    <property type="entry name" value="Aspartate carbamoyltransferase 2"/>
    <property type="match status" value="1"/>
</dbReference>
<dbReference type="InterPro" id="IPR006132">
    <property type="entry name" value="Asp/Orn_carbamoyltranf_P-bd"/>
</dbReference>
<evidence type="ECO:0000259" key="27">
    <source>
        <dbReference type="PROSITE" id="PS51855"/>
    </source>
</evidence>
<dbReference type="Proteomes" id="UP000887565">
    <property type="component" value="Unplaced"/>
</dbReference>
<dbReference type="InterPro" id="IPR011059">
    <property type="entry name" value="Metal-dep_hydrolase_composite"/>
</dbReference>
<dbReference type="SUPFAM" id="SSF51338">
    <property type="entry name" value="Composite domain of metallo-dependent hydrolases"/>
    <property type="match status" value="1"/>
</dbReference>
<dbReference type="GO" id="GO:0004070">
    <property type="term" value="F:aspartate carbamoyltransferase activity"/>
    <property type="evidence" value="ECO:0007669"/>
    <property type="project" value="UniProtKB-EC"/>
</dbReference>
<dbReference type="GO" id="GO:0004359">
    <property type="term" value="F:glutaminase activity"/>
    <property type="evidence" value="ECO:0007669"/>
    <property type="project" value="UniProtKB-EC"/>
</dbReference>
<evidence type="ECO:0000256" key="25">
    <source>
        <dbReference type="PROSITE-ProRule" id="PRU00409"/>
    </source>
</evidence>